<dbReference type="EMBL" id="VLLG01000002">
    <property type="protein sequence ID" value="TWI91430.1"/>
    <property type="molecule type" value="Genomic_DNA"/>
</dbReference>
<feature type="signal peptide" evidence="1">
    <location>
        <begin position="1"/>
        <end position="23"/>
    </location>
</feature>
<dbReference type="PROSITE" id="PS51257">
    <property type="entry name" value="PROKAR_LIPOPROTEIN"/>
    <property type="match status" value="1"/>
</dbReference>
<dbReference type="Proteomes" id="UP000316778">
    <property type="component" value="Unassembled WGS sequence"/>
</dbReference>
<evidence type="ECO:0000313" key="2">
    <source>
        <dbReference type="EMBL" id="TWI91430.1"/>
    </source>
</evidence>
<evidence type="ECO:0000256" key="1">
    <source>
        <dbReference type="SAM" id="SignalP"/>
    </source>
</evidence>
<evidence type="ECO:0008006" key="4">
    <source>
        <dbReference type="Google" id="ProtNLM"/>
    </source>
</evidence>
<comment type="caution">
    <text evidence="2">The sequence shown here is derived from an EMBL/GenBank/DDBJ whole genome shotgun (WGS) entry which is preliminary data.</text>
</comment>
<keyword evidence="1" id="KW-0732">Signal</keyword>
<sequence>MIRSVLYKLIIAASLVACLLSLAGCLKDTCTSSYPYKIYMPVYQGLDEFRASVKSEAPREIEHPGKIYLYGQYIFLNELNKGIHIIDNSNPAAPDKFAFISIPGNVDMAVKNNILYADSYIDLVALDISDPHSVKVSKRLENIFPERIYEYGIQSDTGDNLLIIDFVIKDTVLTAPCDQGHAVPYLYDMASNSAMVEFSSTASKSAASVSLGKSGSLARFALLNNYLYTVNNYGLQAFEVQNPSQPAKRNNITIGWGIETIFPYNNHLFIGSMNGVFIYDASNPAYPVQKGSFSHVQSCDPVVVENNLAYVTLRGGNACGGFENQLDVLDVADLSNPKLLKSYPMSSPYGLGIDAGKLFICEGSYGLKFLDAQDAGNISTVKWLEGIDAYDVIPHNNVLLVTAKDGLYQYNYSNLQEPVLLSKLPIIVKE</sequence>
<proteinExistence type="predicted"/>
<dbReference type="SUPFAM" id="SSF50998">
    <property type="entry name" value="Quinoprotein alcohol dehydrogenase-like"/>
    <property type="match status" value="1"/>
</dbReference>
<dbReference type="InterPro" id="IPR011047">
    <property type="entry name" value="Quinoprotein_ADH-like_sf"/>
</dbReference>
<feature type="chain" id="PRO_5021947269" description="LVIVD repeat-containing protein" evidence="1">
    <location>
        <begin position="24"/>
        <end position="430"/>
    </location>
</feature>
<dbReference type="AlphaFoldDB" id="A0A562TEM1"/>
<dbReference type="Pfam" id="PF08309">
    <property type="entry name" value="LVIVD"/>
    <property type="match status" value="4"/>
</dbReference>
<dbReference type="InterPro" id="IPR013211">
    <property type="entry name" value="LVIVD"/>
</dbReference>
<organism evidence="2 3">
    <name type="scientific">Chitinophaga japonensis</name>
    <name type="common">Flexibacter japonensis</name>
    <dbReference type="NCBI Taxonomy" id="104662"/>
    <lineage>
        <taxon>Bacteria</taxon>
        <taxon>Pseudomonadati</taxon>
        <taxon>Bacteroidota</taxon>
        <taxon>Chitinophagia</taxon>
        <taxon>Chitinophagales</taxon>
        <taxon>Chitinophagaceae</taxon>
        <taxon>Chitinophaga</taxon>
    </lineage>
</organism>
<keyword evidence="3" id="KW-1185">Reference proteome</keyword>
<accession>A0A562TEM1</accession>
<reference evidence="2 3" key="1">
    <citation type="journal article" date="2013" name="Stand. Genomic Sci.">
        <title>Genomic Encyclopedia of Type Strains, Phase I: The one thousand microbial genomes (KMG-I) project.</title>
        <authorList>
            <person name="Kyrpides N.C."/>
            <person name="Woyke T."/>
            <person name="Eisen J.A."/>
            <person name="Garrity G."/>
            <person name="Lilburn T.G."/>
            <person name="Beck B.J."/>
            <person name="Whitman W.B."/>
            <person name="Hugenholtz P."/>
            <person name="Klenk H.P."/>
        </authorList>
    </citation>
    <scope>NUCLEOTIDE SEQUENCE [LARGE SCALE GENOMIC DNA]</scope>
    <source>
        <strain evidence="2 3">DSM 13484</strain>
    </source>
</reference>
<dbReference type="OrthoDB" id="1521841at2"/>
<dbReference type="RefSeq" id="WP_145710580.1">
    <property type="nucleotide sequence ID" value="NZ_BAAAFY010000001.1"/>
</dbReference>
<protein>
    <recommendedName>
        <fullName evidence="4">LVIVD repeat-containing protein</fullName>
    </recommendedName>
</protein>
<name>A0A562TEM1_CHIJA</name>
<evidence type="ECO:0000313" key="3">
    <source>
        <dbReference type="Proteomes" id="UP000316778"/>
    </source>
</evidence>
<gene>
    <name evidence="2" type="ORF">LX66_0799</name>
</gene>